<dbReference type="GO" id="GO:0002224">
    <property type="term" value="P:toll-like receptor signaling pathway"/>
    <property type="evidence" value="ECO:0007669"/>
    <property type="project" value="TreeGrafter"/>
</dbReference>
<proteinExistence type="inferred from homology"/>
<dbReference type="Proteomes" id="UP000765507">
    <property type="component" value="Unassembled WGS sequence"/>
</dbReference>
<accession>A0A8T1TIY6</accession>
<dbReference type="GO" id="GO:0045087">
    <property type="term" value="P:innate immune response"/>
    <property type="evidence" value="ECO:0007669"/>
    <property type="project" value="UniProtKB-KW"/>
</dbReference>
<evidence type="ECO:0000256" key="12">
    <source>
        <dbReference type="ARBA" id="ARBA00023180"/>
    </source>
</evidence>
<keyword evidence="5 14" id="KW-0812">Transmembrane</keyword>
<dbReference type="Pfam" id="PF13855">
    <property type="entry name" value="LRR_8"/>
    <property type="match status" value="4"/>
</dbReference>
<protein>
    <submittedName>
        <fullName evidence="17">Toll-like receptor 13</fullName>
    </submittedName>
</protein>
<dbReference type="PROSITE" id="PS50104">
    <property type="entry name" value="TIR"/>
    <property type="match status" value="1"/>
</dbReference>
<evidence type="ECO:0000256" key="1">
    <source>
        <dbReference type="ARBA" id="ARBA00004479"/>
    </source>
</evidence>
<keyword evidence="4" id="KW-0433">Leucine-rich repeat</keyword>
<dbReference type="FunFam" id="3.80.10.10:FF:001164">
    <property type="entry name" value="GH01279p"/>
    <property type="match status" value="1"/>
</dbReference>
<sequence length="954" mass="110100">MLFLQLFSALIFFSQGQGVAPYSLENCMVHGKWSKMIKVLCYHQNLVRVPSHLPWNVSSLDLSENQIASLRQSDFRKLSLLQVLNVSQNQIHLIEEGTFTHTSSLKTLNLTSNQLRVLSSSMFDGLGNLTVLLLRENNIDRIEPSAFAHLMKLKVIDLSSNKLHSLNALDVVFKVKSLEELHIRENNITNFMTKDIVNVPMWLRELDASHNPISFIDVATDALYRLLSLDLSFSGTHNHITWIIRDPCFLKGLKRLYLGGIFMTPLDILAVVQKLNCSLLEEIHLNELNLTDSDNLIEKVCLWHRNVKTLNLQGNKFKSIKGIVFENCTHLWHLDLTHNKLKVIPCISFQPLKSLQSLLLANNEFTTVPNATSNIMSLKSLDLSFNQIRKIVPNDFANLKNLKHLTLTGNRITKISSDLFPDLHNLLELNLGMNLLLEISQPFSDSLGKLEKMELSGNKMSSIKKETFRNLTSLQLLSLLDNQISTIEPGAFEGLSHLQTLLLAANKITKETFQKGIFQGVNSLVDLQLFENYISYETSGELDNPPFILLKSLKYLSLNSQRRRGLLNFPSNFLQGLESIVRIHAGNLAITDLDPATFSYTTMLKELDLSNNPINAISPALFQPVPKLTELHLNKIGLQSLDFVLHVNFSKLVILRVSGNKLNVIELKHIRALPYLTFLDLRQNPFTCSCDNQMFLKWSLRDLKTQVIYFYQYTCAFPLASKGRKLWAFHTASCTVDHEFILFVTNTATIILLMIVCICFRWRWQGIYAYHLLLAYIHDKRYKRMRQHKKYDYDAFVSYNTHDREWVIHELLPTLEDKYHWRLCLHHHDFEPGKCILKNIVENIYASRKTICVITRHYLESEWCSKEIQVASFRLFDEHKDVLVLIFLEHIPSENLSPYHRMRKLVKKKTYLIWPQEEEEIPLFWHKLNMALKTSEGKKDEDPILSGIIPDKDQ</sequence>
<dbReference type="PANTHER" id="PTHR24365:SF522">
    <property type="entry name" value="LOW QUALITY PROTEIN: TOLL-LIKE RECEPTOR 13-RELATED"/>
    <property type="match status" value="1"/>
</dbReference>
<dbReference type="Pfam" id="PF01582">
    <property type="entry name" value="TIR"/>
    <property type="match status" value="1"/>
</dbReference>
<keyword evidence="8" id="KW-0391">Immunity</keyword>
<dbReference type="SMART" id="SM00255">
    <property type="entry name" value="TIR"/>
    <property type="match status" value="1"/>
</dbReference>
<dbReference type="SUPFAM" id="SSF52058">
    <property type="entry name" value="L domain-like"/>
    <property type="match status" value="2"/>
</dbReference>
<keyword evidence="3" id="KW-0399">Innate immunity</keyword>
<dbReference type="PANTHER" id="PTHR24365">
    <property type="entry name" value="TOLL-LIKE RECEPTOR"/>
    <property type="match status" value="1"/>
</dbReference>
<dbReference type="EMBL" id="JAHGAV010000001">
    <property type="protein sequence ID" value="KAG6941058.1"/>
    <property type="molecule type" value="Genomic_DNA"/>
</dbReference>
<gene>
    <name evidence="17" type="ORF">G0U57_007154</name>
</gene>
<evidence type="ECO:0000256" key="10">
    <source>
        <dbReference type="ARBA" id="ARBA00023136"/>
    </source>
</evidence>
<keyword evidence="9 14" id="KW-1133">Transmembrane helix</keyword>
<comment type="caution">
    <text evidence="17">The sequence shown here is derived from an EMBL/GenBank/DDBJ whole genome shotgun (WGS) entry which is preliminary data.</text>
</comment>
<evidence type="ECO:0000256" key="14">
    <source>
        <dbReference type="SAM" id="Phobius"/>
    </source>
</evidence>
<evidence type="ECO:0000259" key="16">
    <source>
        <dbReference type="PROSITE" id="PS50104"/>
    </source>
</evidence>
<keyword evidence="10 14" id="KW-0472">Membrane</keyword>
<name>A0A8T1TIY6_CHESE</name>
<dbReference type="InterPro" id="IPR001611">
    <property type="entry name" value="Leu-rich_rpt"/>
</dbReference>
<dbReference type="SMART" id="SM00369">
    <property type="entry name" value="LRR_TYP"/>
    <property type="match status" value="14"/>
</dbReference>
<evidence type="ECO:0000256" key="2">
    <source>
        <dbReference type="ARBA" id="ARBA00009634"/>
    </source>
</evidence>
<evidence type="ECO:0000256" key="8">
    <source>
        <dbReference type="ARBA" id="ARBA00022859"/>
    </source>
</evidence>
<evidence type="ECO:0000256" key="15">
    <source>
        <dbReference type="SAM" id="SignalP"/>
    </source>
</evidence>
<dbReference type="Gene3D" id="3.40.50.10140">
    <property type="entry name" value="Toll/interleukin-1 receptor homology (TIR) domain"/>
    <property type="match status" value="1"/>
</dbReference>
<keyword evidence="12" id="KW-0325">Glycoprotein</keyword>
<evidence type="ECO:0000256" key="3">
    <source>
        <dbReference type="ARBA" id="ARBA00022588"/>
    </source>
</evidence>
<dbReference type="SUPFAM" id="SSF52200">
    <property type="entry name" value="Toll/Interleukin receptor TIR domain"/>
    <property type="match status" value="1"/>
</dbReference>
<keyword evidence="18" id="KW-1185">Reference proteome</keyword>
<evidence type="ECO:0000256" key="13">
    <source>
        <dbReference type="ARBA" id="ARBA00023198"/>
    </source>
</evidence>
<dbReference type="InterPro" id="IPR000483">
    <property type="entry name" value="Cys-rich_flank_reg_C"/>
</dbReference>
<comment type="subcellular location">
    <subcellularLocation>
        <location evidence="1">Membrane</location>
        <topology evidence="1">Single-pass type I membrane protein</topology>
    </subcellularLocation>
</comment>
<dbReference type="Pfam" id="PF00560">
    <property type="entry name" value="LRR_1"/>
    <property type="match status" value="1"/>
</dbReference>
<comment type="similarity">
    <text evidence="2">Belongs to the Toll-like receptor family.</text>
</comment>
<dbReference type="SMART" id="SM00082">
    <property type="entry name" value="LRRCT"/>
    <property type="match status" value="1"/>
</dbReference>
<dbReference type="AlphaFoldDB" id="A0A8T1TIY6"/>
<dbReference type="GO" id="GO:0005886">
    <property type="term" value="C:plasma membrane"/>
    <property type="evidence" value="ECO:0007669"/>
    <property type="project" value="TreeGrafter"/>
</dbReference>
<dbReference type="GO" id="GO:0038023">
    <property type="term" value="F:signaling receptor activity"/>
    <property type="evidence" value="ECO:0007669"/>
    <property type="project" value="TreeGrafter"/>
</dbReference>
<dbReference type="GO" id="GO:0006954">
    <property type="term" value="P:inflammatory response"/>
    <property type="evidence" value="ECO:0007669"/>
    <property type="project" value="UniProtKB-KW"/>
</dbReference>
<evidence type="ECO:0000256" key="11">
    <source>
        <dbReference type="ARBA" id="ARBA00023170"/>
    </source>
</evidence>
<dbReference type="PROSITE" id="PS51450">
    <property type="entry name" value="LRR"/>
    <property type="match status" value="6"/>
</dbReference>
<dbReference type="InterPro" id="IPR032675">
    <property type="entry name" value="LRR_dom_sf"/>
</dbReference>
<evidence type="ECO:0000313" key="18">
    <source>
        <dbReference type="Proteomes" id="UP000765507"/>
    </source>
</evidence>
<feature type="domain" description="TIR" evidence="16">
    <location>
        <begin position="791"/>
        <end position="932"/>
    </location>
</feature>
<evidence type="ECO:0000256" key="5">
    <source>
        <dbReference type="ARBA" id="ARBA00022692"/>
    </source>
</evidence>
<dbReference type="FunFam" id="3.80.10.10:FF:000770">
    <property type="entry name" value="Uncharacterized protein"/>
    <property type="match status" value="1"/>
</dbReference>
<dbReference type="Gene3D" id="3.80.10.10">
    <property type="entry name" value="Ribonuclease Inhibitor"/>
    <property type="match status" value="5"/>
</dbReference>
<dbReference type="InterPro" id="IPR035897">
    <property type="entry name" value="Toll_tir_struct_dom_sf"/>
</dbReference>
<keyword evidence="13" id="KW-0395">Inflammatory response</keyword>
<reference evidence="17 18" key="1">
    <citation type="journal article" date="2020" name="G3 (Bethesda)">
        <title>Draft Genome of the Common Snapping Turtle, Chelydra serpentina, a Model for Phenotypic Plasticity in Reptiles.</title>
        <authorList>
            <person name="Das D."/>
            <person name="Singh S.K."/>
            <person name="Bierstedt J."/>
            <person name="Erickson A."/>
            <person name="Galli G.L.J."/>
            <person name="Crossley D.A. 2nd"/>
            <person name="Rhen T."/>
        </authorList>
    </citation>
    <scope>NUCLEOTIDE SEQUENCE [LARGE SCALE GENOMIC DNA]</scope>
    <source>
        <strain evidence="17">KW</strain>
    </source>
</reference>
<dbReference type="InterPro" id="IPR000157">
    <property type="entry name" value="TIR_dom"/>
</dbReference>
<keyword evidence="6 15" id="KW-0732">Signal</keyword>
<keyword evidence="11 17" id="KW-0675">Receptor</keyword>
<keyword evidence="7" id="KW-0677">Repeat</keyword>
<dbReference type="InterPro" id="IPR003591">
    <property type="entry name" value="Leu-rich_rpt_typical-subtyp"/>
</dbReference>
<feature type="transmembrane region" description="Helical" evidence="14">
    <location>
        <begin position="740"/>
        <end position="760"/>
    </location>
</feature>
<dbReference type="SMART" id="SM00365">
    <property type="entry name" value="LRR_SD22"/>
    <property type="match status" value="10"/>
</dbReference>
<evidence type="ECO:0000256" key="4">
    <source>
        <dbReference type="ARBA" id="ARBA00022614"/>
    </source>
</evidence>
<evidence type="ECO:0000313" key="17">
    <source>
        <dbReference type="EMBL" id="KAG6941058.1"/>
    </source>
</evidence>
<feature type="signal peptide" evidence="15">
    <location>
        <begin position="1"/>
        <end position="18"/>
    </location>
</feature>
<evidence type="ECO:0000256" key="6">
    <source>
        <dbReference type="ARBA" id="ARBA00022729"/>
    </source>
</evidence>
<dbReference type="FunFam" id="3.40.50.10140:FF:000001">
    <property type="entry name" value="Toll-like receptor 2"/>
    <property type="match status" value="1"/>
</dbReference>
<evidence type="ECO:0000256" key="9">
    <source>
        <dbReference type="ARBA" id="ARBA00022989"/>
    </source>
</evidence>
<feature type="chain" id="PRO_5035886228" evidence="15">
    <location>
        <begin position="19"/>
        <end position="954"/>
    </location>
</feature>
<evidence type="ECO:0000256" key="7">
    <source>
        <dbReference type="ARBA" id="ARBA00022737"/>
    </source>
</evidence>
<organism evidence="17 18">
    <name type="scientific">Chelydra serpentina</name>
    <name type="common">Snapping turtle</name>
    <name type="synonym">Testudo serpentina</name>
    <dbReference type="NCBI Taxonomy" id="8475"/>
    <lineage>
        <taxon>Eukaryota</taxon>
        <taxon>Metazoa</taxon>
        <taxon>Chordata</taxon>
        <taxon>Craniata</taxon>
        <taxon>Vertebrata</taxon>
        <taxon>Euteleostomi</taxon>
        <taxon>Archelosauria</taxon>
        <taxon>Testudinata</taxon>
        <taxon>Testudines</taxon>
        <taxon>Cryptodira</taxon>
        <taxon>Durocryptodira</taxon>
        <taxon>Americhelydia</taxon>
        <taxon>Chelydroidea</taxon>
        <taxon>Chelydridae</taxon>
        <taxon>Chelydra</taxon>
    </lineage>
</organism>
<dbReference type="OrthoDB" id="1081807at2759"/>